<comment type="caution">
    <text evidence="15">The sequence shown here is derived from an EMBL/GenBank/DDBJ whole genome shotgun (WGS) entry which is preliminary data.</text>
</comment>
<keyword evidence="13" id="KW-0325">Glycoprotein</keyword>
<evidence type="ECO:0000256" key="3">
    <source>
        <dbReference type="ARBA" id="ARBA00022676"/>
    </source>
</evidence>
<dbReference type="PANTHER" id="PTHR46025">
    <property type="entry name" value="XYLOSYLTRANSFERASE OXT"/>
    <property type="match status" value="1"/>
</dbReference>
<keyword evidence="5" id="KW-0812">Transmembrane</keyword>
<keyword evidence="8" id="KW-0735">Signal-anchor</keyword>
<evidence type="ECO:0000256" key="1">
    <source>
        <dbReference type="ARBA" id="ARBA00004323"/>
    </source>
</evidence>
<organism evidence="15 16">
    <name type="scientific">Ligilactobacillus faecis</name>
    <dbReference type="NCBI Taxonomy" id="762833"/>
    <lineage>
        <taxon>Bacteria</taxon>
        <taxon>Bacillati</taxon>
        <taxon>Bacillota</taxon>
        <taxon>Bacilli</taxon>
        <taxon>Lactobacillales</taxon>
        <taxon>Lactobacillaceae</taxon>
        <taxon>Ligilactobacillus</taxon>
    </lineage>
</organism>
<dbReference type="RefSeq" id="WP_369939716.1">
    <property type="nucleotide sequence ID" value="NZ_JBCLUF010000001.1"/>
</dbReference>
<dbReference type="Proteomes" id="UP001565236">
    <property type="component" value="Unassembled WGS sequence"/>
</dbReference>
<keyword evidence="3" id="KW-0328">Glycosyltransferase</keyword>
<evidence type="ECO:0000256" key="14">
    <source>
        <dbReference type="ARBA" id="ARBA00042865"/>
    </source>
</evidence>
<dbReference type="PANTHER" id="PTHR46025:SF3">
    <property type="entry name" value="XYLOSYLTRANSFERASE OXT"/>
    <property type="match status" value="1"/>
</dbReference>
<comment type="subcellular location">
    <subcellularLocation>
        <location evidence="2">Endoplasmic reticulum membrane</location>
        <topology evidence="2">Single-pass type II membrane protein</topology>
    </subcellularLocation>
    <subcellularLocation>
        <location evidence="1">Golgi apparatus membrane</location>
        <topology evidence="1">Single-pass type II membrane protein</topology>
    </subcellularLocation>
</comment>
<keyword evidence="10" id="KW-0333">Golgi apparatus</keyword>
<keyword evidence="4" id="KW-0808">Transferase</keyword>
<protein>
    <recommendedName>
        <fullName evidence="14">Peptide O-xylosyltransferase</fullName>
    </recommendedName>
</protein>
<evidence type="ECO:0000256" key="13">
    <source>
        <dbReference type="ARBA" id="ARBA00023180"/>
    </source>
</evidence>
<keyword evidence="9" id="KW-1133">Transmembrane helix</keyword>
<evidence type="ECO:0000256" key="10">
    <source>
        <dbReference type="ARBA" id="ARBA00023034"/>
    </source>
</evidence>
<evidence type="ECO:0000256" key="7">
    <source>
        <dbReference type="ARBA" id="ARBA00022824"/>
    </source>
</evidence>
<keyword evidence="16" id="KW-1185">Reference proteome</keyword>
<gene>
    <name evidence="15" type="ORF">AALT52_00305</name>
</gene>
<evidence type="ECO:0000256" key="11">
    <source>
        <dbReference type="ARBA" id="ARBA00023136"/>
    </source>
</evidence>
<evidence type="ECO:0000256" key="12">
    <source>
        <dbReference type="ARBA" id="ARBA00023157"/>
    </source>
</evidence>
<dbReference type="EMBL" id="JBCLUF010000001">
    <property type="protein sequence ID" value="MEY8661337.1"/>
    <property type="molecule type" value="Genomic_DNA"/>
</dbReference>
<evidence type="ECO:0000256" key="2">
    <source>
        <dbReference type="ARBA" id="ARBA00004648"/>
    </source>
</evidence>
<dbReference type="InterPro" id="IPR003406">
    <property type="entry name" value="Glyco_trans_14"/>
</dbReference>
<proteinExistence type="predicted"/>
<evidence type="ECO:0000256" key="6">
    <source>
        <dbReference type="ARBA" id="ARBA00022723"/>
    </source>
</evidence>
<name>A0ABV4DNL4_9LACO</name>
<keyword evidence="11" id="KW-0472">Membrane</keyword>
<keyword evidence="12" id="KW-1015">Disulfide bond</keyword>
<evidence type="ECO:0000256" key="5">
    <source>
        <dbReference type="ARBA" id="ARBA00022692"/>
    </source>
</evidence>
<dbReference type="InterPro" id="IPR043538">
    <property type="entry name" value="XYLT"/>
</dbReference>
<evidence type="ECO:0000256" key="4">
    <source>
        <dbReference type="ARBA" id="ARBA00022679"/>
    </source>
</evidence>
<evidence type="ECO:0000256" key="9">
    <source>
        <dbReference type="ARBA" id="ARBA00022989"/>
    </source>
</evidence>
<evidence type="ECO:0000313" key="15">
    <source>
        <dbReference type="EMBL" id="MEY8661337.1"/>
    </source>
</evidence>
<evidence type="ECO:0000313" key="16">
    <source>
        <dbReference type="Proteomes" id="UP001565236"/>
    </source>
</evidence>
<keyword evidence="7" id="KW-0256">Endoplasmic reticulum</keyword>
<evidence type="ECO:0000256" key="8">
    <source>
        <dbReference type="ARBA" id="ARBA00022968"/>
    </source>
</evidence>
<reference evidence="15 16" key="1">
    <citation type="submission" date="2024-03" db="EMBL/GenBank/DDBJ databases">
        <title>Mouse gut bacterial collection (mGBC) of GemPharmatech.</title>
        <authorList>
            <person name="He Y."/>
            <person name="Dong L."/>
            <person name="Wu D."/>
            <person name="Gao X."/>
            <person name="Lin Z."/>
        </authorList>
    </citation>
    <scope>NUCLEOTIDE SEQUENCE [LARGE SCALE GENOMIC DNA]</scope>
    <source>
        <strain evidence="15 16">15-30</strain>
    </source>
</reference>
<dbReference type="Pfam" id="PF02485">
    <property type="entry name" value="Branch"/>
    <property type="match status" value="1"/>
</dbReference>
<accession>A0ABV4DNL4</accession>
<sequence length="291" mass="34373">MQAILILAHKDVEHVKRLALKLQRSFAIYIHFDKKLKLTPADQAFFEKHGIHYISEVSVNWGSWSIGEATVRLMQKALADPSITYVHVISGQDWVTQNVTKLYQRFENDDKIYMTYERARDVKKSGEPIIWWQQYYFNYDRIKRRTLFGKIYHRFSLAIQTLLRVNKFKRLGIELEIYAGANWVDLPRDAALYCLDYLKTHPDLQKMLATGCFSDEFWMQTILCNAPQFTSRITNDHHRFIKWEPQHGSYPAILDERDLTALKEKEYFFARKLESGLSDALITELDTHNEN</sequence>
<keyword evidence="6" id="KW-0479">Metal-binding</keyword>